<accession>A0A8J6NJQ4</accession>
<protein>
    <submittedName>
        <fullName evidence="1">Uncharacterized protein</fullName>
    </submittedName>
</protein>
<name>A0A8J6NJQ4_9CHLR</name>
<sequence length="125" mass="13929">MSYNTFLSSIPSDCEIVCTQLIRYLERAGYRVMRSFDLQRARAVQTVGICPHHGNTECNCQMIVLLVYLQNGEPCTITAIGRDGVTNLELAEDLPADEKIFLFKIIKDVFAQVNPSGKNEVSASI</sequence>
<evidence type="ECO:0000313" key="2">
    <source>
        <dbReference type="Proteomes" id="UP000614469"/>
    </source>
</evidence>
<dbReference type="Proteomes" id="UP000614469">
    <property type="component" value="Unassembled WGS sequence"/>
</dbReference>
<dbReference type="AlphaFoldDB" id="A0A8J6NJQ4"/>
<reference evidence="1 2" key="1">
    <citation type="submission" date="2020-08" db="EMBL/GenBank/DDBJ databases">
        <title>Bridging the membrane lipid divide: bacteria of the FCB group superphylum have the potential to synthesize archaeal ether lipids.</title>
        <authorList>
            <person name="Villanueva L."/>
            <person name="Von Meijenfeldt F.A.B."/>
            <person name="Westbye A.B."/>
            <person name="Yadav S."/>
            <person name="Hopmans E.C."/>
            <person name="Dutilh B.E."/>
            <person name="Sinninghe Damste J.S."/>
        </authorList>
    </citation>
    <scope>NUCLEOTIDE SEQUENCE [LARGE SCALE GENOMIC DNA]</scope>
    <source>
        <strain evidence="1">NIOZ-UU36</strain>
    </source>
</reference>
<organism evidence="1 2">
    <name type="scientific">Candidatus Desulfolinea nitratireducens</name>
    <dbReference type="NCBI Taxonomy" id="2841698"/>
    <lineage>
        <taxon>Bacteria</taxon>
        <taxon>Bacillati</taxon>
        <taxon>Chloroflexota</taxon>
        <taxon>Anaerolineae</taxon>
        <taxon>Anaerolineales</taxon>
        <taxon>Anaerolineales incertae sedis</taxon>
        <taxon>Candidatus Desulfolinea</taxon>
    </lineage>
</organism>
<proteinExistence type="predicted"/>
<dbReference type="EMBL" id="JACNJN010000130">
    <property type="protein sequence ID" value="MBC8335915.1"/>
    <property type="molecule type" value="Genomic_DNA"/>
</dbReference>
<gene>
    <name evidence="1" type="ORF">H8E29_11665</name>
</gene>
<comment type="caution">
    <text evidence="1">The sequence shown here is derived from an EMBL/GenBank/DDBJ whole genome shotgun (WGS) entry which is preliminary data.</text>
</comment>
<evidence type="ECO:0000313" key="1">
    <source>
        <dbReference type="EMBL" id="MBC8335915.1"/>
    </source>
</evidence>